<evidence type="ECO:0000256" key="1">
    <source>
        <dbReference type="SAM" id="MobiDB-lite"/>
    </source>
</evidence>
<name>A0AAN6NLD4_9PEZI</name>
<feature type="compositionally biased region" description="Low complexity" evidence="1">
    <location>
        <begin position="32"/>
        <end position="45"/>
    </location>
</feature>
<organism evidence="2 3">
    <name type="scientific">Diplogelasinospora grovesii</name>
    <dbReference type="NCBI Taxonomy" id="303347"/>
    <lineage>
        <taxon>Eukaryota</taxon>
        <taxon>Fungi</taxon>
        <taxon>Dikarya</taxon>
        <taxon>Ascomycota</taxon>
        <taxon>Pezizomycotina</taxon>
        <taxon>Sordariomycetes</taxon>
        <taxon>Sordariomycetidae</taxon>
        <taxon>Sordariales</taxon>
        <taxon>Diplogelasinosporaceae</taxon>
        <taxon>Diplogelasinospora</taxon>
    </lineage>
</organism>
<proteinExistence type="predicted"/>
<reference evidence="3" key="1">
    <citation type="journal article" date="2023" name="Mol. Phylogenet. Evol.">
        <title>Genome-scale phylogeny and comparative genomics of the fungal order Sordariales.</title>
        <authorList>
            <person name="Hensen N."/>
            <person name="Bonometti L."/>
            <person name="Westerberg I."/>
            <person name="Brannstrom I.O."/>
            <person name="Guillou S."/>
            <person name="Cros-Aarteil S."/>
            <person name="Calhoun S."/>
            <person name="Haridas S."/>
            <person name="Kuo A."/>
            <person name="Mondo S."/>
            <person name="Pangilinan J."/>
            <person name="Riley R."/>
            <person name="LaButti K."/>
            <person name="Andreopoulos B."/>
            <person name="Lipzen A."/>
            <person name="Chen C."/>
            <person name="Yan M."/>
            <person name="Daum C."/>
            <person name="Ng V."/>
            <person name="Clum A."/>
            <person name="Steindorff A."/>
            <person name="Ohm R.A."/>
            <person name="Martin F."/>
            <person name="Silar P."/>
            <person name="Natvig D.O."/>
            <person name="Lalanne C."/>
            <person name="Gautier V."/>
            <person name="Ament-Velasquez S.L."/>
            <person name="Kruys A."/>
            <person name="Hutchinson M.I."/>
            <person name="Powell A.J."/>
            <person name="Barry K."/>
            <person name="Miller A.N."/>
            <person name="Grigoriev I.V."/>
            <person name="Debuchy R."/>
            <person name="Gladieux P."/>
            <person name="Hiltunen Thoren M."/>
            <person name="Johannesson H."/>
        </authorList>
    </citation>
    <scope>NUCLEOTIDE SEQUENCE [LARGE SCALE GENOMIC DNA]</scope>
    <source>
        <strain evidence="3">CBS 340.73</strain>
    </source>
</reference>
<comment type="caution">
    <text evidence="2">The sequence shown here is derived from an EMBL/GenBank/DDBJ whole genome shotgun (WGS) entry which is preliminary data.</text>
</comment>
<dbReference type="EMBL" id="MU853752">
    <property type="protein sequence ID" value="KAK3946163.1"/>
    <property type="molecule type" value="Genomic_DNA"/>
</dbReference>
<protein>
    <submittedName>
        <fullName evidence="2">Uncharacterized protein</fullName>
    </submittedName>
</protein>
<evidence type="ECO:0000313" key="3">
    <source>
        <dbReference type="Proteomes" id="UP001303473"/>
    </source>
</evidence>
<keyword evidence="3" id="KW-1185">Reference proteome</keyword>
<evidence type="ECO:0000313" key="2">
    <source>
        <dbReference type="EMBL" id="KAK3946163.1"/>
    </source>
</evidence>
<dbReference type="AlphaFoldDB" id="A0AAN6NLD4"/>
<feature type="region of interest" description="Disordered" evidence="1">
    <location>
        <begin position="1"/>
        <end position="58"/>
    </location>
</feature>
<sequence length="332" mass="35951">MAAQQLRHRHPSRSSVSSTDEGGIELTPFGDPPSLSTTTSSVVVDSPPPYSPPSSSGITSFRATVQLQIETPGKPLLSLPLPPRPDPITVSTATRSPHSSTSVLEPKFVSVRPSRGSGSCYLIPAHPSSPTTGNTEEEEELSTTTYRFGPGRSPIVRLFSPHRHTHSDNDEVEGVEEFELKSVGLLTRAVTFKTQRLGGGGVFEWRYAGRKERRTYQQTTGMEVNNLLVLERVVKIHAARNTNGRDEDVRTPVAYLVRNEEYRSVGSSASSAGNGGRLLVDMSLWGDETRKGETEMGLVMVVTTCLAMLKKEVDRRRAQQIAILAGGGSGGP</sequence>
<gene>
    <name evidence="2" type="ORF">QBC46DRAFT_368991</name>
</gene>
<feature type="compositionally biased region" description="Basic residues" evidence="1">
    <location>
        <begin position="1"/>
        <end position="12"/>
    </location>
</feature>
<dbReference type="Proteomes" id="UP001303473">
    <property type="component" value="Unassembled WGS sequence"/>
</dbReference>
<accession>A0AAN6NLD4</accession>